<sequence length="232" mass="26090">MDILILHGWNVEKERYSPIVRSLTKKGHRVIVEDMPGFGSEKVPVRPFRLSDYVAFVIQVIKGHRLKKPLVIGHSFGGRVAIMLAAKHPELVSAVVLTGVPGFLPDSTAKVSLYYALARIGGIIFSLPLLVSFKDTARKLLYRMAHTTDYYRAEGIMRETFKTIIREDLESAMKKIRVPVQIIWGEDDKTTPLWIGRKINETIRGSTLSIISGGGHCVVYDRAGEFVRKMNI</sequence>
<dbReference type="GO" id="GO:0016787">
    <property type="term" value="F:hydrolase activity"/>
    <property type="evidence" value="ECO:0007669"/>
    <property type="project" value="UniProtKB-KW"/>
</dbReference>
<keyword evidence="1" id="KW-0378">Hydrolase</keyword>
<dbReference type="EMBL" id="MGAU01000042">
    <property type="protein sequence ID" value="OGK54067.1"/>
    <property type="molecule type" value="Genomic_DNA"/>
</dbReference>
<dbReference type="PRINTS" id="PR00111">
    <property type="entry name" value="ABHYDROLASE"/>
</dbReference>
<proteinExistence type="predicted"/>
<dbReference type="PANTHER" id="PTHR43798:SF31">
    <property type="entry name" value="AB HYDROLASE SUPERFAMILY PROTEIN YCLE"/>
    <property type="match status" value="1"/>
</dbReference>
<dbReference type="PANTHER" id="PTHR43798">
    <property type="entry name" value="MONOACYLGLYCEROL LIPASE"/>
    <property type="match status" value="1"/>
</dbReference>
<dbReference type="InterPro" id="IPR050266">
    <property type="entry name" value="AB_hydrolase_sf"/>
</dbReference>
<dbReference type="SUPFAM" id="SSF53474">
    <property type="entry name" value="alpha/beta-Hydrolases"/>
    <property type="match status" value="1"/>
</dbReference>
<dbReference type="InterPro" id="IPR029058">
    <property type="entry name" value="AB_hydrolase_fold"/>
</dbReference>
<dbReference type="AlphaFoldDB" id="A0A1F7JEP8"/>
<keyword evidence="2" id="KW-0812">Transmembrane</keyword>
<protein>
    <recommendedName>
        <fullName evidence="3">AB hydrolase-1 domain-containing protein</fullName>
    </recommendedName>
</protein>
<gene>
    <name evidence="4" type="ORF">A3B56_03180</name>
</gene>
<accession>A0A1F7JEP8</accession>
<keyword evidence="2" id="KW-1133">Transmembrane helix</keyword>
<evidence type="ECO:0000256" key="2">
    <source>
        <dbReference type="SAM" id="Phobius"/>
    </source>
</evidence>
<dbReference type="Proteomes" id="UP000178486">
    <property type="component" value="Unassembled WGS sequence"/>
</dbReference>
<dbReference type="InterPro" id="IPR000073">
    <property type="entry name" value="AB_hydrolase_1"/>
</dbReference>
<keyword evidence="2" id="KW-0472">Membrane</keyword>
<dbReference type="Pfam" id="PF00561">
    <property type="entry name" value="Abhydrolase_1"/>
    <property type="match status" value="1"/>
</dbReference>
<reference evidence="4 5" key="1">
    <citation type="journal article" date="2016" name="Nat. Commun.">
        <title>Thousands of microbial genomes shed light on interconnected biogeochemical processes in an aquifer system.</title>
        <authorList>
            <person name="Anantharaman K."/>
            <person name="Brown C.T."/>
            <person name="Hug L.A."/>
            <person name="Sharon I."/>
            <person name="Castelle C.J."/>
            <person name="Probst A.J."/>
            <person name="Thomas B.C."/>
            <person name="Singh A."/>
            <person name="Wilkins M.J."/>
            <person name="Karaoz U."/>
            <person name="Brodie E.L."/>
            <person name="Williams K.H."/>
            <person name="Hubbard S.S."/>
            <person name="Banfield J.F."/>
        </authorList>
    </citation>
    <scope>NUCLEOTIDE SEQUENCE [LARGE SCALE GENOMIC DNA]</scope>
</reference>
<dbReference type="GO" id="GO:0016020">
    <property type="term" value="C:membrane"/>
    <property type="evidence" value="ECO:0007669"/>
    <property type="project" value="TreeGrafter"/>
</dbReference>
<evidence type="ECO:0000313" key="5">
    <source>
        <dbReference type="Proteomes" id="UP000178486"/>
    </source>
</evidence>
<name>A0A1F7JEP8_9BACT</name>
<evidence type="ECO:0000256" key="1">
    <source>
        <dbReference type="ARBA" id="ARBA00022801"/>
    </source>
</evidence>
<dbReference type="Gene3D" id="3.40.50.1820">
    <property type="entry name" value="alpha/beta hydrolase"/>
    <property type="match status" value="1"/>
</dbReference>
<evidence type="ECO:0000259" key="3">
    <source>
        <dbReference type="Pfam" id="PF00561"/>
    </source>
</evidence>
<evidence type="ECO:0000313" key="4">
    <source>
        <dbReference type="EMBL" id="OGK54067.1"/>
    </source>
</evidence>
<comment type="caution">
    <text evidence="4">The sequence shown here is derived from an EMBL/GenBank/DDBJ whole genome shotgun (WGS) entry which is preliminary data.</text>
</comment>
<feature type="domain" description="AB hydrolase-1" evidence="3">
    <location>
        <begin position="3"/>
        <end position="222"/>
    </location>
</feature>
<feature type="transmembrane region" description="Helical" evidence="2">
    <location>
        <begin position="113"/>
        <end position="133"/>
    </location>
</feature>
<organism evidence="4 5">
    <name type="scientific">Candidatus Roizmanbacteria bacterium RIFCSPLOWO2_01_FULL_45_11</name>
    <dbReference type="NCBI Taxonomy" id="1802070"/>
    <lineage>
        <taxon>Bacteria</taxon>
        <taxon>Candidatus Roizmaniibacteriota</taxon>
    </lineage>
</organism>